<dbReference type="GO" id="GO:0016020">
    <property type="term" value="C:membrane"/>
    <property type="evidence" value="ECO:0007669"/>
    <property type="project" value="UniProtKB-SubCell"/>
</dbReference>
<evidence type="ECO:0000313" key="8">
    <source>
        <dbReference type="EMBL" id="WWD05141.1"/>
    </source>
</evidence>
<dbReference type="RefSeq" id="XP_066083108.1">
    <property type="nucleotide sequence ID" value="XM_066227011.1"/>
</dbReference>
<keyword evidence="3 7" id="KW-0812">Transmembrane</keyword>
<feature type="transmembrane region" description="Helical" evidence="7">
    <location>
        <begin position="364"/>
        <end position="384"/>
    </location>
</feature>
<evidence type="ECO:0000256" key="7">
    <source>
        <dbReference type="SAM" id="Phobius"/>
    </source>
</evidence>
<evidence type="ECO:0000256" key="1">
    <source>
        <dbReference type="ARBA" id="ARBA00004141"/>
    </source>
</evidence>
<evidence type="ECO:0008006" key="10">
    <source>
        <dbReference type="Google" id="ProtNLM"/>
    </source>
</evidence>
<reference evidence="8 9" key="1">
    <citation type="submission" date="2024-01" db="EMBL/GenBank/DDBJ databases">
        <title>Comparative genomics of Cryptococcus and Kwoniella reveals pathogenesis evolution and contrasting modes of karyotype evolution via chromosome fusion or intercentromeric recombination.</title>
        <authorList>
            <person name="Coelho M.A."/>
            <person name="David-Palma M."/>
            <person name="Shea T."/>
            <person name="Bowers K."/>
            <person name="McGinley-Smith S."/>
            <person name="Mohammad A.W."/>
            <person name="Gnirke A."/>
            <person name="Yurkov A.M."/>
            <person name="Nowrousian M."/>
            <person name="Sun S."/>
            <person name="Cuomo C.A."/>
            <person name="Heitman J."/>
        </authorList>
    </citation>
    <scope>NUCLEOTIDE SEQUENCE [LARGE SCALE GENOMIC DNA]</scope>
    <source>
        <strain evidence="8 9">PYCC6329</strain>
    </source>
</reference>
<feature type="transmembrane region" description="Helical" evidence="7">
    <location>
        <begin position="229"/>
        <end position="251"/>
    </location>
</feature>
<feature type="transmembrane region" description="Helical" evidence="7">
    <location>
        <begin position="166"/>
        <end position="186"/>
    </location>
</feature>
<comment type="similarity">
    <text evidence="6">Belongs to the major facilitator superfamily. Allantoate permease family.</text>
</comment>
<organism evidence="8 9">
    <name type="scientific">Kwoniella europaea PYCC6329</name>
    <dbReference type="NCBI Taxonomy" id="1423913"/>
    <lineage>
        <taxon>Eukaryota</taxon>
        <taxon>Fungi</taxon>
        <taxon>Dikarya</taxon>
        <taxon>Basidiomycota</taxon>
        <taxon>Agaricomycotina</taxon>
        <taxon>Tremellomycetes</taxon>
        <taxon>Tremellales</taxon>
        <taxon>Cryptococcaceae</taxon>
        <taxon>Kwoniella</taxon>
    </lineage>
</organism>
<gene>
    <name evidence="8" type="ORF">V865_003214</name>
</gene>
<comment type="subcellular location">
    <subcellularLocation>
        <location evidence="1">Membrane</location>
        <topology evidence="1">Multi-pass membrane protein</topology>
    </subcellularLocation>
</comment>
<feature type="transmembrane region" description="Helical" evidence="7">
    <location>
        <begin position="301"/>
        <end position="324"/>
    </location>
</feature>
<evidence type="ECO:0000256" key="2">
    <source>
        <dbReference type="ARBA" id="ARBA00022448"/>
    </source>
</evidence>
<dbReference type="InterPro" id="IPR011701">
    <property type="entry name" value="MFS"/>
</dbReference>
<dbReference type="PANTHER" id="PTHR43791">
    <property type="entry name" value="PERMEASE-RELATED"/>
    <property type="match status" value="1"/>
</dbReference>
<feature type="transmembrane region" description="Helical" evidence="7">
    <location>
        <begin position="336"/>
        <end position="357"/>
    </location>
</feature>
<feature type="transmembrane region" description="Helical" evidence="7">
    <location>
        <begin position="198"/>
        <end position="217"/>
    </location>
</feature>
<dbReference type="Proteomes" id="UP001358614">
    <property type="component" value="Chromosome 1"/>
</dbReference>
<dbReference type="Pfam" id="PF07690">
    <property type="entry name" value="MFS_1"/>
    <property type="match status" value="1"/>
</dbReference>
<dbReference type="GeneID" id="91102018"/>
<evidence type="ECO:0000256" key="5">
    <source>
        <dbReference type="ARBA" id="ARBA00023136"/>
    </source>
</evidence>
<keyword evidence="4 7" id="KW-1133">Transmembrane helix</keyword>
<feature type="transmembrane region" description="Helical" evidence="7">
    <location>
        <begin position="390"/>
        <end position="412"/>
    </location>
</feature>
<sequence>MANNLEDKKDMEEHIEGGFNDAPILEEKIKKHTANNQLDEAAAYLAQAGPVEYTAEERRAVIRKIDIFVCIPMCLTYFLQQLDKSSLSYAAVFDIQKEANLVGNQYSWLNSIVYFAQLGLQPVSSYALIAFPIKYWVTFNMLAWSIVTVCTGAAKNFTGLIICRLLLGIFEATILPSFIFLTQMWYTRREQSFRTIAYQVANSLAAVLGPILSFGIGKATENSNKVKEYQGIFFFIGSISVAFVPIIFFMLPNSPTTARFLRKNNDRVIAIDRLKENQTGTKSSKWKWNQVRETYKDPKTYIWAAMYFCTSTPSGGFGAFGGLVVKGLGFTSFKAILMQAPTGGIAILTLLVTIFFTNQFKARWAVVAACVVPPIAGAVGLVKVQRSDPYILLACYYVAQTLAGIQPLLYSWANLNQAGSTKRVVVFATMFVAQCTGNIVGPQVYLAREAPYYHTGLYVNIGCWSVLFCLIVFMRFYLSYLNKKQVERRVALGLPADLKDMSIMSYNELEQYKAELAAQMAAAGLDATKLYENAFDDMTDYENPYFIYVV</sequence>
<accession>A0AAX4KEY5</accession>
<evidence type="ECO:0000256" key="6">
    <source>
        <dbReference type="ARBA" id="ARBA00037968"/>
    </source>
</evidence>
<dbReference type="PANTHER" id="PTHR43791:SF59">
    <property type="entry name" value="TRANSPORTER, PUTATIVE (AFU_ORTHOLOGUE AFUA_1G06550)-RELATED"/>
    <property type="match status" value="1"/>
</dbReference>
<feature type="transmembrane region" description="Helical" evidence="7">
    <location>
        <begin position="424"/>
        <end position="445"/>
    </location>
</feature>
<protein>
    <recommendedName>
        <fullName evidence="10">Allantoate transporter</fullName>
    </recommendedName>
</protein>
<proteinExistence type="inferred from homology"/>
<evidence type="ECO:0000256" key="4">
    <source>
        <dbReference type="ARBA" id="ARBA00022989"/>
    </source>
</evidence>
<keyword evidence="5 7" id="KW-0472">Membrane</keyword>
<dbReference type="AlphaFoldDB" id="A0AAX4KEY5"/>
<keyword evidence="2" id="KW-0813">Transport</keyword>
<evidence type="ECO:0000256" key="3">
    <source>
        <dbReference type="ARBA" id="ARBA00022692"/>
    </source>
</evidence>
<feature type="transmembrane region" description="Helical" evidence="7">
    <location>
        <begin position="457"/>
        <end position="478"/>
    </location>
</feature>
<dbReference type="InterPro" id="IPR036259">
    <property type="entry name" value="MFS_trans_sf"/>
</dbReference>
<dbReference type="GO" id="GO:0022857">
    <property type="term" value="F:transmembrane transporter activity"/>
    <property type="evidence" value="ECO:0007669"/>
    <property type="project" value="InterPro"/>
</dbReference>
<dbReference type="Gene3D" id="1.20.1250.20">
    <property type="entry name" value="MFS general substrate transporter like domains"/>
    <property type="match status" value="1"/>
</dbReference>
<name>A0AAX4KEY5_9TREE</name>
<dbReference type="FunFam" id="1.20.1250.20:FF:000064">
    <property type="entry name" value="MFS allantoate transporter"/>
    <property type="match status" value="1"/>
</dbReference>
<keyword evidence="9" id="KW-1185">Reference proteome</keyword>
<dbReference type="KEGG" id="ker:91102018"/>
<dbReference type="SUPFAM" id="SSF103473">
    <property type="entry name" value="MFS general substrate transporter"/>
    <property type="match status" value="1"/>
</dbReference>
<dbReference type="EMBL" id="CP144089">
    <property type="protein sequence ID" value="WWD05141.1"/>
    <property type="molecule type" value="Genomic_DNA"/>
</dbReference>
<evidence type="ECO:0000313" key="9">
    <source>
        <dbReference type="Proteomes" id="UP001358614"/>
    </source>
</evidence>